<organism evidence="1 2">
    <name type="scientific">Vaccinium darrowii</name>
    <dbReference type="NCBI Taxonomy" id="229202"/>
    <lineage>
        <taxon>Eukaryota</taxon>
        <taxon>Viridiplantae</taxon>
        <taxon>Streptophyta</taxon>
        <taxon>Embryophyta</taxon>
        <taxon>Tracheophyta</taxon>
        <taxon>Spermatophyta</taxon>
        <taxon>Magnoliopsida</taxon>
        <taxon>eudicotyledons</taxon>
        <taxon>Gunneridae</taxon>
        <taxon>Pentapetalae</taxon>
        <taxon>asterids</taxon>
        <taxon>Ericales</taxon>
        <taxon>Ericaceae</taxon>
        <taxon>Vaccinioideae</taxon>
        <taxon>Vaccinieae</taxon>
        <taxon>Vaccinium</taxon>
    </lineage>
</organism>
<keyword evidence="2" id="KW-1185">Reference proteome</keyword>
<evidence type="ECO:0000313" key="1">
    <source>
        <dbReference type="EMBL" id="KAH7850221.1"/>
    </source>
</evidence>
<sequence>MQNPNSQSATHKFNNSAGTKQTAMDLPTEELQSPKTFYFRNLLIIPFYWSLLLHCLCLYPLLSQIDATPKINPSQWTKLLVFHFGFLIFLFAVPFLAAVASLYTSKPVLSFASTIPSSVFKHLFITYLRVFLIRVVYDVLVLGSLVLLLVAVDTHCMALLIFALFVMFLLILADDASFYHLASRVSLSEPVYGFAAMVKCLQLLDDRNEMAVELVFAFLSAFGAINGFFGSHVVAALVWEFNYEVCVGFMAGSYSVGLFVIVIWVRLMVKCVITECCNLQDSHEDDVKSTQVNPMVVILCEKV</sequence>
<reference evidence="1 2" key="1">
    <citation type="journal article" date="2021" name="Hortic Res">
        <title>High-quality reference genome and annotation aids understanding of berry development for evergreen blueberry (Vaccinium darrowii).</title>
        <authorList>
            <person name="Yu J."/>
            <person name="Hulse-Kemp A.M."/>
            <person name="Babiker E."/>
            <person name="Staton M."/>
        </authorList>
    </citation>
    <scope>NUCLEOTIDE SEQUENCE [LARGE SCALE GENOMIC DNA]</scope>
    <source>
        <strain evidence="2">cv. NJ 8807/NJ 8810</strain>
        <tissue evidence="1">Young leaf</tissue>
    </source>
</reference>
<name>A0ACB7Y9M9_9ERIC</name>
<dbReference type="Proteomes" id="UP000828048">
    <property type="component" value="Chromosome 7"/>
</dbReference>
<protein>
    <submittedName>
        <fullName evidence="1">Uncharacterized protein</fullName>
    </submittedName>
</protein>
<accession>A0ACB7Y9M9</accession>
<comment type="caution">
    <text evidence="1">The sequence shown here is derived from an EMBL/GenBank/DDBJ whole genome shotgun (WGS) entry which is preliminary data.</text>
</comment>
<gene>
    <name evidence="1" type="ORF">Vadar_029433</name>
</gene>
<dbReference type="EMBL" id="CM037157">
    <property type="protein sequence ID" value="KAH7850221.1"/>
    <property type="molecule type" value="Genomic_DNA"/>
</dbReference>
<evidence type="ECO:0000313" key="2">
    <source>
        <dbReference type="Proteomes" id="UP000828048"/>
    </source>
</evidence>
<proteinExistence type="predicted"/>